<feature type="compositionally biased region" description="Basic residues" evidence="1">
    <location>
        <begin position="218"/>
        <end position="240"/>
    </location>
</feature>
<evidence type="ECO:0000313" key="3">
    <source>
        <dbReference type="Proteomes" id="UP001497457"/>
    </source>
</evidence>
<dbReference type="AlphaFoldDB" id="A0ABC9C176"/>
<evidence type="ECO:0000256" key="1">
    <source>
        <dbReference type="SAM" id="MobiDB-lite"/>
    </source>
</evidence>
<dbReference type="EMBL" id="OZ075138">
    <property type="protein sequence ID" value="CAL5012302.1"/>
    <property type="molecule type" value="Genomic_DNA"/>
</dbReference>
<gene>
    <name evidence="2" type="ORF">URODEC1_LOCUS70815</name>
</gene>
<keyword evidence="3" id="KW-1185">Reference proteome</keyword>
<organism evidence="2 3">
    <name type="scientific">Urochloa decumbens</name>
    <dbReference type="NCBI Taxonomy" id="240449"/>
    <lineage>
        <taxon>Eukaryota</taxon>
        <taxon>Viridiplantae</taxon>
        <taxon>Streptophyta</taxon>
        <taxon>Embryophyta</taxon>
        <taxon>Tracheophyta</taxon>
        <taxon>Spermatophyta</taxon>
        <taxon>Magnoliopsida</taxon>
        <taxon>Liliopsida</taxon>
        <taxon>Poales</taxon>
        <taxon>Poaceae</taxon>
        <taxon>PACMAD clade</taxon>
        <taxon>Panicoideae</taxon>
        <taxon>Panicodae</taxon>
        <taxon>Paniceae</taxon>
        <taxon>Melinidinae</taxon>
        <taxon>Urochloa</taxon>
    </lineage>
</organism>
<protein>
    <submittedName>
        <fullName evidence="2">Uncharacterized protein</fullName>
    </submittedName>
</protein>
<evidence type="ECO:0000313" key="2">
    <source>
        <dbReference type="EMBL" id="CAL5012302.1"/>
    </source>
</evidence>
<dbReference type="Proteomes" id="UP001497457">
    <property type="component" value="Chromosome 28b"/>
</dbReference>
<name>A0ABC9C176_9POAL</name>
<proteinExistence type="predicted"/>
<accession>A0ABC9C176</accession>
<sequence>MEEVGTIPGDNQAMYDKICRSVVRLVCYEPARPDKPKFTIPGVIAMSGSDYCYIIALRDAHVWSSIGPFEVILPDGAKMKLQKKEVETRLNLMAFYFYVSTSAFMKSVEFSMDAISLNEEVFTFGFGAPMLSCEISPGRVTHERQFSFSHDSPPSIHTSSGDLVFNKQAEFVGISYKDLGVTIALSVESITKLLSLFHKNMEGKSLSEILQHIDVQAKSHKKRKKDGLAKSHTKRKKKSH</sequence>
<feature type="region of interest" description="Disordered" evidence="1">
    <location>
        <begin position="217"/>
        <end position="240"/>
    </location>
</feature>
<reference evidence="2" key="1">
    <citation type="submission" date="2024-10" db="EMBL/GenBank/DDBJ databases">
        <authorList>
            <person name="Ryan C."/>
        </authorList>
    </citation>
    <scope>NUCLEOTIDE SEQUENCE [LARGE SCALE GENOMIC DNA]</scope>
</reference>